<sequence>MKIIAILLFCVTAVLAAEQLKPNEWCSGAYLREAIRKCGAEYGATQADADDYIQHRPAANDKMKCYRACLFNECRAFNMDGSFVANAPQTTAFLASRINPSHWEPAEKAAKICIAKTPYGTDRCETVEQFSLCLTEKSPVKLSYEGA</sequence>
<dbReference type="Proteomes" id="UP000095300">
    <property type="component" value="Unassembled WGS sequence"/>
</dbReference>
<dbReference type="AlphaFoldDB" id="A0A1I8NS39"/>
<protein>
    <submittedName>
        <fullName evidence="2">Uncharacterized protein</fullName>
    </submittedName>
</protein>
<evidence type="ECO:0000256" key="1">
    <source>
        <dbReference type="SAM" id="SignalP"/>
    </source>
</evidence>
<dbReference type="CDD" id="cd23992">
    <property type="entry name" value="PBP_GOBP"/>
    <property type="match status" value="1"/>
</dbReference>
<organism evidence="2 3">
    <name type="scientific">Stomoxys calcitrans</name>
    <name type="common">Stable fly</name>
    <name type="synonym">Conops calcitrans</name>
    <dbReference type="NCBI Taxonomy" id="35570"/>
    <lineage>
        <taxon>Eukaryota</taxon>
        <taxon>Metazoa</taxon>
        <taxon>Ecdysozoa</taxon>
        <taxon>Arthropoda</taxon>
        <taxon>Hexapoda</taxon>
        <taxon>Insecta</taxon>
        <taxon>Pterygota</taxon>
        <taxon>Neoptera</taxon>
        <taxon>Endopterygota</taxon>
        <taxon>Diptera</taxon>
        <taxon>Brachycera</taxon>
        <taxon>Muscomorpha</taxon>
        <taxon>Muscoidea</taxon>
        <taxon>Muscidae</taxon>
        <taxon>Stomoxys</taxon>
    </lineage>
</organism>
<dbReference type="SMART" id="SM00708">
    <property type="entry name" value="PhBP"/>
    <property type="match status" value="1"/>
</dbReference>
<evidence type="ECO:0000313" key="3">
    <source>
        <dbReference type="Proteomes" id="UP000095300"/>
    </source>
</evidence>
<dbReference type="InterPro" id="IPR006170">
    <property type="entry name" value="PBP/GOBP"/>
</dbReference>
<dbReference type="Gene3D" id="1.10.238.20">
    <property type="entry name" value="Pheromone/general odorant binding protein domain"/>
    <property type="match status" value="1"/>
</dbReference>
<keyword evidence="1" id="KW-0732">Signal</keyword>
<feature type="signal peptide" evidence="1">
    <location>
        <begin position="1"/>
        <end position="16"/>
    </location>
</feature>
<gene>
    <name evidence="2" type="primary">106087407</name>
</gene>
<feature type="chain" id="PRO_5009325409" evidence="1">
    <location>
        <begin position="17"/>
        <end position="147"/>
    </location>
</feature>
<dbReference type="InterPro" id="IPR036728">
    <property type="entry name" value="PBP_GOBP_sf"/>
</dbReference>
<dbReference type="GO" id="GO:0005549">
    <property type="term" value="F:odorant binding"/>
    <property type="evidence" value="ECO:0007669"/>
    <property type="project" value="InterPro"/>
</dbReference>
<evidence type="ECO:0000313" key="2">
    <source>
        <dbReference type="EnsemblMetazoa" id="SCAU001551-PA"/>
    </source>
</evidence>
<dbReference type="VEuPathDB" id="VectorBase:SCAU001551"/>
<keyword evidence="3" id="KW-1185">Reference proteome</keyword>
<reference evidence="2" key="1">
    <citation type="submission" date="2020-05" db="UniProtKB">
        <authorList>
            <consortium name="EnsemblMetazoa"/>
        </authorList>
    </citation>
    <scope>IDENTIFICATION</scope>
    <source>
        <strain evidence="2">USDA</strain>
    </source>
</reference>
<dbReference type="Pfam" id="PF01395">
    <property type="entry name" value="PBP_GOBP"/>
    <property type="match status" value="1"/>
</dbReference>
<dbReference type="KEGG" id="scac:106087407"/>
<accession>A0A1I8NS39</accession>
<dbReference type="SUPFAM" id="SSF47565">
    <property type="entry name" value="Insect pheromone/odorant-binding proteins"/>
    <property type="match status" value="1"/>
</dbReference>
<dbReference type="EnsemblMetazoa" id="SCAU001551-RA">
    <property type="protein sequence ID" value="SCAU001551-PA"/>
    <property type="gene ID" value="SCAU001551"/>
</dbReference>
<name>A0A1I8NS39_STOCA</name>
<proteinExistence type="predicted"/>